<sequence>MARMPRMSLASAVVLAIAAVVFPAASAQTPTAEPLLVPKDYEVAKKAQDKSALYCADAPVLSSTDKEAARQTLLDASGDNVVLEIMKSSKSQDDVGTQASEKITVTFLIGKAGPLVASILLLVVFFFCCWTACPCCRCLRCCKKRKHIPRVFRATSILLVGLIIFGLVISASLSFAALNKAVEGFEATSCTAATLVNSTLSGQKNPDFLGLINVLEIFDRMINETQAGSSFLTQLETILLNTKKISDAVSLTDGTLTMLRDMMADAANTRQVEAPELQRPGNRAEAKFLHCLMHAWVHVYCSSLLYLRV</sequence>
<accession>A0A813HXY3</accession>
<protein>
    <submittedName>
        <fullName evidence="3">Uncharacterized protein</fullName>
    </submittedName>
</protein>
<feature type="signal peptide" evidence="2">
    <location>
        <begin position="1"/>
        <end position="27"/>
    </location>
</feature>
<evidence type="ECO:0000256" key="1">
    <source>
        <dbReference type="SAM" id="Phobius"/>
    </source>
</evidence>
<keyword evidence="1" id="KW-0812">Transmembrane</keyword>
<evidence type="ECO:0000313" key="4">
    <source>
        <dbReference type="Proteomes" id="UP000626109"/>
    </source>
</evidence>
<feature type="transmembrane region" description="Helical" evidence="1">
    <location>
        <begin position="115"/>
        <end position="136"/>
    </location>
</feature>
<gene>
    <name evidence="3" type="ORF">PGLA2088_LOCUS2423</name>
</gene>
<dbReference type="Proteomes" id="UP000626109">
    <property type="component" value="Unassembled WGS sequence"/>
</dbReference>
<evidence type="ECO:0000256" key="2">
    <source>
        <dbReference type="SAM" id="SignalP"/>
    </source>
</evidence>
<feature type="transmembrane region" description="Helical" evidence="1">
    <location>
        <begin position="157"/>
        <end position="178"/>
    </location>
</feature>
<reference evidence="3" key="1">
    <citation type="submission" date="2021-02" db="EMBL/GenBank/DDBJ databases">
        <authorList>
            <person name="Dougan E. K."/>
            <person name="Rhodes N."/>
            <person name="Thang M."/>
            <person name="Chan C."/>
        </authorList>
    </citation>
    <scope>NUCLEOTIDE SEQUENCE</scope>
</reference>
<dbReference type="AlphaFoldDB" id="A0A813HXY3"/>
<keyword evidence="2" id="KW-0732">Signal</keyword>
<dbReference type="EMBL" id="CAJNNW010001963">
    <property type="protein sequence ID" value="CAE8642265.1"/>
    <property type="molecule type" value="Genomic_DNA"/>
</dbReference>
<comment type="caution">
    <text evidence="3">The sequence shown here is derived from an EMBL/GenBank/DDBJ whole genome shotgun (WGS) entry which is preliminary data.</text>
</comment>
<evidence type="ECO:0000313" key="3">
    <source>
        <dbReference type="EMBL" id="CAE8642265.1"/>
    </source>
</evidence>
<feature type="chain" id="PRO_5032627193" evidence="2">
    <location>
        <begin position="28"/>
        <end position="309"/>
    </location>
</feature>
<organism evidence="3 4">
    <name type="scientific">Polarella glacialis</name>
    <name type="common">Dinoflagellate</name>
    <dbReference type="NCBI Taxonomy" id="89957"/>
    <lineage>
        <taxon>Eukaryota</taxon>
        <taxon>Sar</taxon>
        <taxon>Alveolata</taxon>
        <taxon>Dinophyceae</taxon>
        <taxon>Suessiales</taxon>
        <taxon>Suessiaceae</taxon>
        <taxon>Polarella</taxon>
    </lineage>
</organism>
<keyword evidence="1" id="KW-1133">Transmembrane helix</keyword>
<name>A0A813HXY3_POLGL</name>
<proteinExistence type="predicted"/>
<keyword evidence="1" id="KW-0472">Membrane</keyword>